<keyword evidence="3" id="KW-1185">Reference proteome</keyword>
<accession>A0A1S2LBQ4</accession>
<dbReference type="AlphaFoldDB" id="A0A1S2LBQ4"/>
<dbReference type="InterPro" id="IPR010982">
    <property type="entry name" value="Lambda_DNA-bd_dom_sf"/>
</dbReference>
<proteinExistence type="predicted"/>
<protein>
    <recommendedName>
        <fullName evidence="1">HTH cro/C1-type domain-containing protein</fullName>
    </recommendedName>
</protein>
<gene>
    <name evidence="2" type="ORF">BKP35_16545</name>
</gene>
<dbReference type="Pfam" id="PF13443">
    <property type="entry name" value="HTH_26"/>
    <property type="match status" value="1"/>
</dbReference>
<dbReference type="Gene3D" id="1.10.260.40">
    <property type="entry name" value="lambda repressor-like DNA-binding domains"/>
    <property type="match status" value="1"/>
</dbReference>
<dbReference type="SMART" id="SM00530">
    <property type="entry name" value="HTH_XRE"/>
    <property type="match status" value="1"/>
</dbReference>
<dbReference type="PANTHER" id="PTHR37301:SF1">
    <property type="entry name" value="DNA-BINDING PROTEIN"/>
    <property type="match status" value="1"/>
</dbReference>
<dbReference type="RefSeq" id="WP_071314488.1">
    <property type="nucleotide sequence ID" value="NZ_MLQQ01000044.1"/>
</dbReference>
<dbReference type="Proteomes" id="UP000180098">
    <property type="component" value="Unassembled WGS sequence"/>
</dbReference>
<dbReference type="CDD" id="cd00093">
    <property type="entry name" value="HTH_XRE"/>
    <property type="match status" value="1"/>
</dbReference>
<dbReference type="InterPro" id="IPR001387">
    <property type="entry name" value="Cro/C1-type_HTH"/>
</dbReference>
<reference evidence="2 3" key="1">
    <citation type="submission" date="2016-10" db="EMBL/GenBank/DDBJ databases">
        <title>Draft genome sequences of four alkaliphilic bacteria belonging to the Anaerobacillus genus.</title>
        <authorList>
            <person name="Bassil N.M."/>
            <person name="Lloyd J.R."/>
        </authorList>
    </citation>
    <scope>NUCLEOTIDE SEQUENCE [LARGE SCALE GENOMIC DNA]</scope>
    <source>
        <strain evidence="2 3">DSM 15340</strain>
    </source>
</reference>
<name>A0A1S2LBQ4_9BACI</name>
<dbReference type="OrthoDB" id="2899891at2"/>
<sequence length="70" mass="8193">MLLWNLDNYMKKNNLSSQDVISKTGIHPNIISRIKRNKQRRIDLDVLERLLLGLNCSPNDLLRIEFKSEG</sequence>
<evidence type="ECO:0000313" key="2">
    <source>
        <dbReference type="EMBL" id="OIJ09463.1"/>
    </source>
</evidence>
<dbReference type="SUPFAM" id="SSF47413">
    <property type="entry name" value="lambda repressor-like DNA-binding domains"/>
    <property type="match status" value="1"/>
</dbReference>
<evidence type="ECO:0000313" key="3">
    <source>
        <dbReference type="Proteomes" id="UP000180098"/>
    </source>
</evidence>
<feature type="domain" description="HTH cro/C1-type" evidence="1">
    <location>
        <begin position="6"/>
        <end position="61"/>
    </location>
</feature>
<organism evidence="2 3">
    <name type="scientific">Anaerobacillus arseniciselenatis</name>
    <dbReference type="NCBI Taxonomy" id="85682"/>
    <lineage>
        <taxon>Bacteria</taxon>
        <taxon>Bacillati</taxon>
        <taxon>Bacillota</taxon>
        <taxon>Bacilli</taxon>
        <taxon>Bacillales</taxon>
        <taxon>Bacillaceae</taxon>
        <taxon>Anaerobacillus</taxon>
    </lineage>
</organism>
<dbReference type="EMBL" id="MLQQ01000044">
    <property type="protein sequence ID" value="OIJ09463.1"/>
    <property type="molecule type" value="Genomic_DNA"/>
</dbReference>
<dbReference type="GO" id="GO:0003677">
    <property type="term" value="F:DNA binding"/>
    <property type="evidence" value="ECO:0007669"/>
    <property type="project" value="InterPro"/>
</dbReference>
<evidence type="ECO:0000259" key="1">
    <source>
        <dbReference type="PROSITE" id="PS50943"/>
    </source>
</evidence>
<dbReference type="PROSITE" id="PS50943">
    <property type="entry name" value="HTH_CROC1"/>
    <property type="match status" value="1"/>
</dbReference>
<dbReference type="PANTHER" id="PTHR37301">
    <property type="entry name" value="DNA-BINDING PROTEIN-RELATED"/>
    <property type="match status" value="1"/>
</dbReference>
<comment type="caution">
    <text evidence="2">The sequence shown here is derived from an EMBL/GenBank/DDBJ whole genome shotgun (WGS) entry which is preliminary data.</text>
</comment>